<dbReference type="RefSeq" id="WP_178935097.1">
    <property type="nucleotide sequence ID" value="NZ_JACBAZ010000024.1"/>
</dbReference>
<feature type="chain" id="PRO_5032913338" evidence="2">
    <location>
        <begin position="24"/>
        <end position="577"/>
    </location>
</feature>
<protein>
    <submittedName>
        <fullName evidence="3">Tetratricopeptide repeat protein</fullName>
    </submittedName>
</protein>
<feature type="repeat" description="TPR" evidence="1">
    <location>
        <begin position="526"/>
        <end position="559"/>
    </location>
</feature>
<evidence type="ECO:0000256" key="2">
    <source>
        <dbReference type="SAM" id="SignalP"/>
    </source>
</evidence>
<dbReference type="PANTHER" id="PTHR45588:SF1">
    <property type="entry name" value="WW DOMAIN-CONTAINING PROTEIN"/>
    <property type="match status" value="1"/>
</dbReference>
<sequence length="577" mass="64275">MIWRSPVTLASISLISFAVSAIADPVPVAPAQPAGDEEKKAFSLEMVISPILKNMAVPMARPKIIGIRVPVASPSEKARESVKQGYALVHAQWDFEAYRHFCIALQEDPDCLMAYAGVALALARPHNEYIEFRRAAVDRLLDLLEIDTKREQAGQVARFPALEKEFAAAVATLVSTSPRGAGKMFFQLGQDYPQFLQAQLLAVLLTRDSYDTFGDPSPAQKQAIATARQLLEKHPDNPMAIGIWLSILAEAPLKSIDMEKEILPYARKLVEIDPSLPSWQHMLGHFEFRAGNYRPAIEAFSKSVELYQHWMKEEGVGVNDCDGYIKAKCYLANSYYQIGEIDRALEQANTLRKIKLDPERPRSLGNGMLMWRAYNLPARLYLSRGSAKDIERAIKSLPDKEELKAFAKHPQFPTLAGAYNDAIRVYAGCRKAIVKKDLDAASSMHRDLFLKHIISLAQVAKGATQASDYSHYLQAGNSLAIYDKELLGLIAMNGPEATRVVATGRFLSARDKQLVPSMMMPPYVMRPMDNRLAEAYLQQGKPEDALDAYQRGAERFPKNLESLQGLKATHAVLDKTE</sequence>
<keyword evidence="1" id="KW-0802">TPR repeat</keyword>
<dbReference type="Pfam" id="PF13174">
    <property type="entry name" value="TPR_6"/>
    <property type="match status" value="1"/>
</dbReference>
<organism evidence="3 4">
    <name type="scientific">Oceaniferula marina</name>
    <dbReference type="NCBI Taxonomy" id="2748318"/>
    <lineage>
        <taxon>Bacteria</taxon>
        <taxon>Pseudomonadati</taxon>
        <taxon>Verrucomicrobiota</taxon>
        <taxon>Verrucomicrobiia</taxon>
        <taxon>Verrucomicrobiales</taxon>
        <taxon>Verrucomicrobiaceae</taxon>
        <taxon>Oceaniferula</taxon>
    </lineage>
</organism>
<dbReference type="SUPFAM" id="SSF48452">
    <property type="entry name" value="TPR-like"/>
    <property type="match status" value="2"/>
</dbReference>
<dbReference type="EMBL" id="JACBAZ010000024">
    <property type="protein sequence ID" value="NWK57713.1"/>
    <property type="molecule type" value="Genomic_DNA"/>
</dbReference>
<dbReference type="Gene3D" id="1.25.40.10">
    <property type="entry name" value="Tetratricopeptide repeat domain"/>
    <property type="match status" value="1"/>
</dbReference>
<name>A0A851GJL5_9BACT</name>
<gene>
    <name evidence="3" type="ORF">HW115_18995</name>
</gene>
<dbReference type="PANTHER" id="PTHR45588">
    <property type="entry name" value="TPR DOMAIN-CONTAINING PROTEIN"/>
    <property type="match status" value="1"/>
</dbReference>
<evidence type="ECO:0000313" key="3">
    <source>
        <dbReference type="EMBL" id="NWK57713.1"/>
    </source>
</evidence>
<reference evidence="3 4" key="1">
    <citation type="submission" date="2020-07" db="EMBL/GenBank/DDBJ databases">
        <title>Roseicoccus Jingziensis gen. nov., sp. nov., isolated from coastal seawater.</title>
        <authorList>
            <person name="Feng X."/>
        </authorList>
    </citation>
    <scope>NUCLEOTIDE SEQUENCE [LARGE SCALE GENOMIC DNA]</scope>
    <source>
        <strain evidence="3 4">N1E253</strain>
    </source>
</reference>
<keyword evidence="4" id="KW-1185">Reference proteome</keyword>
<proteinExistence type="predicted"/>
<accession>A0A851GJL5</accession>
<comment type="caution">
    <text evidence="3">The sequence shown here is derived from an EMBL/GenBank/DDBJ whole genome shotgun (WGS) entry which is preliminary data.</text>
</comment>
<dbReference type="InterPro" id="IPR019734">
    <property type="entry name" value="TPR_rpt"/>
</dbReference>
<dbReference type="Proteomes" id="UP000557872">
    <property type="component" value="Unassembled WGS sequence"/>
</dbReference>
<feature type="signal peptide" evidence="2">
    <location>
        <begin position="1"/>
        <end position="23"/>
    </location>
</feature>
<evidence type="ECO:0000313" key="4">
    <source>
        <dbReference type="Proteomes" id="UP000557872"/>
    </source>
</evidence>
<dbReference type="PROSITE" id="PS50005">
    <property type="entry name" value="TPR"/>
    <property type="match status" value="1"/>
</dbReference>
<dbReference type="AlphaFoldDB" id="A0A851GJL5"/>
<dbReference type="InterPro" id="IPR011990">
    <property type="entry name" value="TPR-like_helical_dom_sf"/>
</dbReference>
<keyword evidence="2" id="KW-0732">Signal</keyword>
<evidence type="ECO:0000256" key="1">
    <source>
        <dbReference type="PROSITE-ProRule" id="PRU00339"/>
    </source>
</evidence>
<dbReference type="SMART" id="SM00028">
    <property type="entry name" value="TPR"/>
    <property type="match status" value="3"/>
</dbReference>